<dbReference type="KEGG" id="smax:FJR03_05175"/>
<dbReference type="Pfam" id="PF00072">
    <property type="entry name" value="Response_reg"/>
    <property type="match status" value="1"/>
</dbReference>
<gene>
    <name evidence="4" type="ORF">FJR03_05175</name>
</gene>
<sequence>MRYTQKKLLVVDDESTNLHFLDAILGSDYDVHLASNASDAIESAQSFQPDLILLDIQMPDKNGFEVAEYLHKELQLEIPIMFVTGSKEAESVKKALELGACDYIVKPFEPNIIQKKVKNTLQKTSQYGLKKVYTSGVKLMDAFFAQGVSGIKKEKLYEWAEDLVSTIEQSNISIGKLINLFQDTYTVASHNVNVCVLSVLLGRQLRMQHSQLIEIALAAVLHDIGKLNIAKEILDKPSGLQQNEIDEMQSHPIKSVELAKELGIKKREIIQGIEFHHEKLDGTGYPNYLIGSQIPTYAQILCVCDIFDALTTKRTFRENYSSFDALMLMKKTMSTQINENFVNKLITLLR</sequence>
<dbReference type="SUPFAM" id="SSF52172">
    <property type="entry name" value="CheY-like"/>
    <property type="match status" value="1"/>
</dbReference>
<dbReference type="SMART" id="SM00471">
    <property type="entry name" value="HDc"/>
    <property type="match status" value="1"/>
</dbReference>
<feature type="modified residue" description="4-aspartylphosphate" evidence="1">
    <location>
        <position position="55"/>
    </location>
</feature>
<feature type="domain" description="HD-GYP" evidence="3">
    <location>
        <begin position="164"/>
        <end position="350"/>
    </location>
</feature>
<evidence type="ECO:0000313" key="5">
    <source>
        <dbReference type="Proteomes" id="UP000593910"/>
    </source>
</evidence>
<evidence type="ECO:0000259" key="3">
    <source>
        <dbReference type="PROSITE" id="PS51832"/>
    </source>
</evidence>
<dbReference type="GO" id="GO:0000160">
    <property type="term" value="P:phosphorelay signal transduction system"/>
    <property type="evidence" value="ECO:0007669"/>
    <property type="project" value="InterPro"/>
</dbReference>
<evidence type="ECO:0000256" key="1">
    <source>
        <dbReference type="PROSITE-ProRule" id="PRU00169"/>
    </source>
</evidence>
<dbReference type="Pfam" id="PF13487">
    <property type="entry name" value="HD_5"/>
    <property type="match status" value="1"/>
</dbReference>
<dbReference type="Gene3D" id="3.40.50.2300">
    <property type="match status" value="1"/>
</dbReference>
<keyword evidence="1" id="KW-0597">Phosphoprotein</keyword>
<dbReference type="EMBL" id="CP041165">
    <property type="protein sequence ID" value="QOP41165.1"/>
    <property type="molecule type" value="Genomic_DNA"/>
</dbReference>
<accession>A0A7M1AUR2</accession>
<dbReference type="SUPFAM" id="SSF109604">
    <property type="entry name" value="HD-domain/PDEase-like"/>
    <property type="match status" value="1"/>
</dbReference>
<protein>
    <submittedName>
        <fullName evidence="4">Response regulator</fullName>
    </submittedName>
</protein>
<dbReference type="SMART" id="SM00448">
    <property type="entry name" value="REC"/>
    <property type="match status" value="1"/>
</dbReference>
<reference evidence="4 5" key="1">
    <citation type="submission" date="2019-06" db="EMBL/GenBank/DDBJ databases">
        <title>Sulfurimonas gotlandica sp. nov., a chemoautotrophic and psychrotolerant epsilonproteobacterium isolated from a pelagic redoxcline, and an emended description of the genus Sulfurimonas.</title>
        <authorList>
            <person name="Wang S."/>
            <person name="Jiang L."/>
            <person name="Shao Z."/>
        </authorList>
    </citation>
    <scope>NUCLEOTIDE SEQUENCE [LARGE SCALE GENOMIC DNA]</scope>
    <source>
        <strain evidence="4 5">B2</strain>
    </source>
</reference>
<proteinExistence type="predicted"/>
<dbReference type="InterPro" id="IPR003607">
    <property type="entry name" value="HD/PDEase_dom"/>
</dbReference>
<dbReference type="InterPro" id="IPR052020">
    <property type="entry name" value="Cyclic_di-GMP/3'3'-cGAMP_PDE"/>
</dbReference>
<dbReference type="PROSITE" id="PS51832">
    <property type="entry name" value="HD_GYP"/>
    <property type="match status" value="1"/>
</dbReference>
<feature type="domain" description="Response regulatory" evidence="2">
    <location>
        <begin position="7"/>
        <end position="121"/>
    </location>
</feature>
<dbReference type="PANTHER" id="PTHR45228:SF4">
    <property type="entry name" value="LIPOPROTEIN"/>
    <property type="match status" value="1"/>
</dbReference>
<dbReference type="PANTHER" id="PTHR45228">
    <property type="entry name" value="CYCLIC DI-GMP PHOSPHODIESTERASE TM_0186-RELATED"/>
    <property type="match status" value="1"/>
</dbReference>
<dbReference type="CDD" id="cd00077">
    <property type="entry name" value="HDc"/>
    <property type="match status" value="1"/>
</dbReference>
<keyword evidence="5" id="KW-1185">Reference proteome</keyword>
<organism evidence="4 5">
    <name type="scientific">Sulfurimonas marina</name>
    <dbReference type="NCBI Taxonomy" id="2590551"/>
    <lineage>
        <taxon>Bacteria</taxon>
        <taxon>Pseudomonadati</taxon>
        <taxon>Campylobacterota</taxon>
        <taxon>Epsilonproteobacteria</taxon>
        <taxon>Campylobacterales</taxon>
        <taxon>Sulfurimonadaceae</taxon>
        <taxon>Sulfurimonas</taxon>
    </lineage>
</organism>
<dbReference type="Proteomes" id="UP000593910">
    <property type="component" value="Chromosome"/>
</dbReference>
<dbReference type="InterPro" id="IPR037522">
    <property type="entry name" value="HD_GYP_dom"/>
</dbReference>
<evidence type="ECO:0000259" key="2">
    <source>
        <dbReference type="PROSITE" id="PS50110"/>
    </source>
</evidence>
<dbReference type="InterPro" id="IPR011006">
    <property type="entry name" value="CheY-like_superfamily"/>
</dbReference>
<name>A0A7M1AUR2_9BACT</name>
<evidence type="ECO:0000313" key="4">
    <source>
        <dbReference type="EMBL" id="QOP41165.1"/>
    </source>
</evidence>
<dbReference type="PROSITE" id="PS50110">
    <property type="entry name" value="RESPONSE_REGULATORY"/>
    <property type="match status" value="1"/>
</dbReference>
<dbReference type="Gene3D" id="1.10.3210.10">
    <property type="entry name" value="Hypothetical protein af1432"/>
    <property type="match status" value="1"/>
</dbReference>
<dbReference type="AlphaFoldDB" id="A0A7M1AUR2"/>
<dbReference type="InterPro" id="IPR001789">
    <property type="entry name" value="Sig_transdc_resp-reg_receiver"/>
</dbReference>
<dbReference type="RefSeq" id="WP_193114584.1">
    <property type="nucleotide sequence ID" value="NZ_CP041165.1"/>
</dbReference>